<evidence type="ECO:0000313" key="11">
    <source>
        <dbReference type="EnsemblMetazoa" id="NP_001177492"/>
    </source>
</evidence>
<keyword evidence="5 10" id="KW-0552">Olfaction</keyword>
<dbReference type="GO" id="GO:0005549">
    <property type="term" value="F:odorant binding"/>
    <property type="evidence" value="ECO:0007669"/>
    <property type="project" value="InterPro"/>
</dbReference>
<keyword evidence="8 10" id="KW-0675">Receptor</keyword>
<evidence type="ECO:0000256" key="2">
    <source>
        <dbReference type="ARBA" id="ARBA00022475"/>
    </source>
</evidence>
<evidence type="ECO:0000256" key="4">
    <source>
        <dbReference type="ARBA" id="ARBA00022692"/>
    </source>
</evidence>
<dbReference type="SMR" id="A0A7M6UVT2"/>
<sequence length="372" mass="42913">MKFLIRPKFFFKTLRLIGDMIAIWPKHIGAKKTMIMFHEVKWWLSFTNATGLLIPLVLGVYYFRNDSITMTKTLSELTALCEVFINLIQCRLQEKKFQVILYEIENFIENSNEQEESLLQDYLNRYKTLQLFVGSSFISTAILFSCIPIFTSQLLPADAWYPFSVEYFPIRVFLYITQVLAIFQTGFGICVDLTVATMLWYSAVQIELLEKNVHKAVSKAELRECARRHQEIIEFTDNIKKGIKFIILKTNATMIIVVICGAFQLIHHEPLEVLLRFTLMVLAGCLRLYVSAKPADDLKENSEQLARTAFQTALMQKSTSNSKIGLMLAFRCQKPIVLSVTAVIRAYTLQYYASFLSRTVTYFVNLRAVLDD</sequence>
<dbReference type="PANTHER" id="PTHR21137">
    <property type="entry name" value="ODORANT RECEPTOR"/>
    <property type="match status" value="1"/>
</dbReference>
<dbReference type="OrthoDB" id="6604226at2759"/>
<reference evidence="11" key="1">
    <citation type="submission" date="2021-01" db="UniProtKB">
        <authorList>
            <consortium name="EnsemblMetazoa"/>
        </authorList>
    </citation>
    <scope>IDENTIFICATION</scope>
</reference>
<evidence type="ECO:0000313" key="12">
    <source>
        <dbReference type="Proteomes" id="UP000002358"/>
    </source>
</evidence>
<evidence type="ECO:0000256" key="8">
    <source>
        <dbReference type="ARBA" id="ARBA00023170"/>
    </source>
</evidence>
<evidence type="ECO:0000256" key="9">
    <source>
        <dbReference type="ARBA" id="ARBA00023224"/>
    </source>
</evidence>
<dbReference type="InParanoid" id="A0A7M6UVT2"/>
<dbReference type="Proteomes" id="UP000002358">
    <property type="component" value="Chromosome 1"/>
</dbReference>
<evidence type="ECO:0000256" key="3">
    <source>
        <dbReference type="ARBA" id="ARBA00022606"/>
    </source>
</evidence>
<keyword evidence="12" id="KW-1185">Reference proteome</keyword>
<accession>A0A7M6UVT2</accession>
<feature type="transmembrane region" description="Helical" evidence="10">
    <location>
        <begin position="42"/>
        <end position="63"/>
    </location>
</feature>
<dbReference type="RefSeq" id="NP_001177492.1">
    <property type="nucleotide sequence ID" value="NM_001190563.1"/>
</dbReference>
<keyword evidence="4 10" id="KW-0812">Transmembrane</keyword>
<dbReference type="Pfam" id="PF02949">
    <property type="entry name" value="7tm_6"/>
    <property type="match status" value="1"/>
</dbReference>
<protein>
    <recommendedName>
        <fullName evidence="10">Odorant receptor</fullName>
    </recommendedName>
</protein>
<dbReference type="KEGG" id="nvi:100463059"/>
<organism evidence="11 12">
    <name type="scientific">Nasonia vitripennis</name>
    <name type="common">Parasitic wasp</name>
    <dbReference type="NCBI Taxonomy" id="7425"/>
    <lineage>
        <taxon>Eukaryota</taxon>
        <taxon>Metazoa</taxon>
        <taxon>Ecdysozoa</taxon>
        <taxon>Arthropoda</taxon>
        <taxon>Hexapoda</taxon>
        <taxon>Insecta</taxon>
        <taxon>Pterygota</taxon>
        <taxon>Neoptera</taxon>
        <taxon>Endopterygota</taxon>
        <taxon>Hymenoptera</taxon>
        <taxon>Apocrita</taxon>
        <taxon>Proctotrupomorpha</taxon>
        <taxon>Chalcidoidea</taxon>
        <taxon>Pteromalidae</taxon>
        <taxon>Pteromalinae</taxon>
        <taxon>Nasonia</taxon>
    </lineage>
</organism>
<keyword evidence="2" id="KW-1003">Cell membrane</keyword>
<comment type="similarity">
    <text evidence="10">Belongs to the insect chemoreceptor superfamily. Heteromeric odorant receptor channel (TC 1.A.69) family.</text>
</comment>
<feature type="transmembrane region" description="Helical" evidence="10">
    <location>
        <begin position="246"/>
        <end position="267"/>
    </location>
</feature>
<evidence type="ECO:0000256" key="7">
    <source>
        <dbReference type="ARBA" id="ARBA00023136"/>
    </source>
</evidence>
<dbReference type="EnsemblMetazoa" id="XM_016990164">
    <property type="protein sequence ID" value="XP_016845653"/>
    <property type="gene ID" value="GeneID_100463059"/>
</dbReference>
<dbReference type="GeneID" id="100463059"/>
<dbReference type="AlphaFoldDB" id="A0A7M6UVT2"/>
<keyword evidence="6 10" id="KW-1133">Transmembrane helix</keyword>
<feature type="transmembrane region" description="Helical" evidence="10">
    <location>
        <begin position="131"/>
        <end position="152"/>
    </location>
</feature>
<dbReference type="GO" id="GO:0004984">
    <property type="term" value="F:olfactory receptor activity"/>
    <property type="evidence" value="ECO:0007669"/>
    <property type="project" value="InterPro"/>
</dbReference>
<evidence type="ECO:0000256" key="5">
    <source>
        <dbReference type="ARBA" id="ARBA00022725"/>
    </source>
</evidence>
<proteinExistence type="inferred from homology"/>
<evidence type="ECO:0000256" key="10">
    <source>
        <dbReference type="RuleBase" id="RU351113"/>
    </source>
</evidence>
<evidence type="ECO:0000256" key="6">
    <source>
        <dbReference type="ARBA" id="ARBA00022989"/>
    </source>
</evidence>
<dbReference type="FunCoup" id="A0A7M6UVT2">
    <property type="interactions" value="136"/>
</dbReference>
<dbReference type="PANTHER" id="PTHR21137:SF35">
    <property type="entry name" value="ODORANT RECEPTOR 19A-RELATED"/>
    <property type="match status" value="1"/>
</dbReference>
<dbReference type="GO" id="GO:0005886">
    <property type="term" value="C:plasma membrane"/>
    <property type="evidence" value="ECO:0007669"/>
    <property type="project" value="UniProtKB-SubCell"/>
</dbReference>
<evidence type="ECO:0000256" key="1">
    <source>
        <dbReference type="ARBA" id="ARBA00004651"/>
    </source>
</evidence>
<comment type="caution">
    <text evidence="10">Lacks conserved residue(s) required for the propagation of feature annotation.</text>
</comment>
<keyword evidence="9 10" id="KW-0807">Transducer</keyword>
<dbReference type="GO" id="GO:0007165">
    <property type="term" value="P:signal transduction"/>
    <property type="evidence" value="ECO:0007669"/>
    <property type="project" value="UniProtKB-KW"/>
</dbReference>
<dbReference type="EnsemblMetazoa" id="NM_001190563">
    <property type="protein sequence ID" value="NP_001177492"/>
    <property type="gene ID" value="GeneID_100463059"/>
</dbReference>
<comment type="subcellular location">
    <subcellularLocation>
        <location evidence="1 10">Cell membrane</location>
        <topology evidence="1 10">Multi-pass membrane protein</topology>
    </subcellularLocation>
</comment>
<feature type="transmembrane region" description="Helical" evidence="10">
    <location>
        <begin position="172"/>
        <end position="201"/>
    </location>
</feature>
<dbReference type="InterPro" id="IPR004117">
    <property type="entry name" value="7tm6_olfct_rcpt"/>
</dbReference>
<dbReference type="RefSeq" id="XP_016845653.1">
    <property type="nucleotide sequence ID" value="XM_016990164.3"/>
</dbReference>
<name>A0A7M6UVT2_NASVI</name>
<keyword evidence="3 10" id="KW-0716">Sensory transduction</keyword>
<dbReference type="CTD" id="5564843"/>
<keyword evidence="7 10" id="KW-0472">Membrane</keyword>